<dbReference type="GO" id="GO:0008168">
    <property type="term" value="F:methyltransferase activity"/>
    <property type="evidence" value="ECO:0007669"/>
    <property type="project" value="UniProtKB-KW"/>
</dbReference>
<evidence type="ECO:0000313" key="2">
    <source>
        <dbReference type="EMBL" id="MDA3969275.1"/>
    </source>
</evidence>
<keyword evidence="2" id="KW-0808">Transferase</keyword>
<organism evidence="2 3">
    <name type="scientific">Helicobacter ibis</name>
    <dbReference type="NCBI Taxonomy" id="2962633"/>
    <lineage>
        <taxon>Bacteria</taxon>
        <taxon>Pseudomonadati</taxon>
        <taxon>Campylobacterota</taxon>
        <taxon>Epsilonproteobacteria</taxon>
        <taxon>Campylobacterales</taxon>
        <taxon>Helicobacteraceae</taxon>
        <taxon>Helicobacter</taxon>
    </lineage>
</organism>
<dbReference type="Gene3D" id="3.40.50.150">
    <property type="entry name" value="Vaccinia Virus protein VP39"/>
    <property type="match status" value="1"/>
</dbReference>
<dbReference type="Proteomes" id="UP001210261">
    <property type="component" value="Unassembled WGS sequence"/>
</dbReference>
<evidence type="ECO:0000259" key="1">
    <source>
        <dbReference type="Pfam" id="PF13649"/>
    </source>
</evidence>
<keyword evidence="2" id="KW-0489">Methyltransferase</keyword>
<dbReference type="EMBL" id="JAQHXR010000003">
    <property type="protein sequence ID" value="MDA3969275.1"/>
    <property type="molecule type" value="Genomic_DNA"/>
</dbReference>
<dbReference type="RefSeq" id="WP_271021612.1">
    <property type="nucleotide sequence ID" value="NZ_JAQHXR010000003.1"/>
</dbReference>
<dbReference type="SUPFAM" id="SSF53335">
    <property type="entry name" value="S-adenosyl-L-methionine-dependent methyltransferases"/>
    <property type="match status" value="1"/>
</dbReference>
<proteinExistence type="predicted"/>
<comment type="caution">
    <text evidence="2">The sequence shown here is derived from an EMBL/GenBank/DDBJ whole genome shotgun (WGS) entry which is preliminary data.</text>
</comment>
<name>A0ABT4VEY9_9HELI</name>
<dbReference type="CDD" id="cd02440">
    <property type="entry name" value="AdoMet_MTases"/>
    <property type="match status" value="1"/>
</dbReference>
<evidence type="ECO:0000313" key="3">
    <source>
        <dbReference type="Proteomes" id="UP001210261"/>
    </source>
</evidence>
<accession>A0ABT4VEY9</accession>
<dbReference type="Pfam" id="PF13649">
    <property type="entry name" value="Methyltransf_25"/>
    <property type="match status" value="1"/>
</dbReference>
<dbReference type="InterPro" id="IPR029063">
    <property type="entry name" value="SAM-dependent_MTases_sf"/>
</dbReference>
<feature type="domain" description="Methyltransferase" evidence="1">
    <location>
        <begin position="46"/>
        <end position="120"/>
    </location>
</feature>
<keyword evidence="3" id="KW-1185">Reference proteome</keyword>
<protein>
    <submittedName>
        <fullName evidence="2">Methyltransferase domain-containing protein</fullName>
    </submittedName>
</protein>
<reference evidence="2 3" key="1">
    <citation type="submission" date="2023-01" db="EMBL/GenBank/DDBJ databases">
        <title>Description of Helicobacter ibis sp. nov. isolated from faecal droppings of black-faced ibis (Theristicus melanopis).</title>
        <authorList>
            <person name="Lopez-Cantillo M."/>
            <person name="Vidal-Veuthey B."/>
            <person name="Mella A."/>
            <person name="De La Haba R."/>
            <person name="Collado L."/>
        </authorList>
    </citation>
    <scope>NUCLEOTIDE SEQUENCE [LARGE SCALE GENOMIC DNA]</scope>
    <source>
        <strain evidence="2 3">A82</strain>
    </source>
</reference>
<dbReference type="InterPro" id="IPR041698">
    <property type="entry name" value="Methyltransf_25"/>
</dbReference>
<dbReference type="GO" id="GO:0032259">
    <property type="term" value="P:methylation"/>
    <property type="evidence" value="ECO:0007669"/>
    <property type="project" value="UniProtKB-KW"/>
</dbReference>
<sequence length="239" mass="27577">MKYIARKFLDSKDSYLDNAFVQIQMQNELIQIAKKHSLCKIDFKNVLEIGCGSGGLSQLIAKYIRYKKFLAIDIAPFGECLSSLNMEFRLLDMNSLESLDNKYDLIVSNAALQWGNQKEILIGINKISSRDSYLLLGIFGKNNLKEIRDICGVGLSYFGVDDYKRMLDGWRILECYSQVKKIHFKNPIEVFRHFKNTGTNSLSNNFRLTKKILNKIEKEAQNTITYEPIYILAKKAILY</sequence>
<gene>
    <name evidence="2" type="ORF">PF021_06240</name>
</gene>